<sequence>ANPRVHDVNQGVTDPPASMCGDSSIMIDGFEISPRDSADVYFGDAADALKSWAPPNFESGLSWVMLLVGYKATGEKPSWVRQASKKRYFGPASVAREGV</sequence>
<evidence type="ECO:0000313" key="1">
    <source>
        <dbReference type="EMBL" id="KAJ7381606.1"/>
    </source>
</evidence>
<comment type="caution">
    <text evidence="1">The sequence shown here is derived from an EMBL/GenBank/DDBJ whole genome shotgun (WGS) entry which is preliminary data.</text>
</comment>
<reference evidence="1" key="1">
    <citation type="submission" date="2023-01" db="EMBL/GenBank/DDBJ databases">
        <title>Genome assembly of the deep-sea coral Lophelia pertusa.</title>
        <authorList>
            <person name="Herrera S."/>
            <person name="Cordes E."/>
        </authorList>
    </citation>
    <scope>NUCLEOTIDE SEQUENCE</scope>
    <source>
        <strain evidence="1">USNM1676648</strain>
        <tissue evidence="1">Polyp</tissue>
    </source>
</reference>
<feature type="non-terminal residue" evidence="1">
    <location>
        <position position="99"/>
    </location>
</feature>
<proteinExistence type="predicted"/>
<accession>A0A9W9ZHF7</accession>
<dbReference type="Proteomes" id="UP001163046">
    <property type="component" value="Unassembled WGS sequence"/>
</dbReference>
<protein>
    <submittedName>
        <fullName evidence="1">Uncharacterized protein</fullName>
    </submittedName>
</protein>
<dbReference type="AlphaFoldDB" id="A0A9W9ZHF7"/>
<organism evidence="1 2">
    <name type="scientific">Desmophyllum pertusum</name>
    <dbReference type="NCBI Taxonomy" id="174260"/>
    <lineage>
        <taxon>Eukaryota</taxon>
        <taxon>Metazoa</taxon>
        <taxon>Cnidaria</taxon>
        <taxon>Anthozoa</taxon>
        <taxon>Hexacorallia</taxon>
        <taxon>Scleractinia</taxon>
        <taxon>Caryophylliina</taxon>
        <taxon>Caryophylliidae</taxon>
        <taxon>Desmophyllum</taxon>
    </lineage>
</organism>
<evidence type="ECO:0000313" key="2">
    <source>
        <dbReference type="Proteomes" id="UP001163046"/>
    </source>
</evidence>
<keyword evidence="2" id="KW-1185">Reference proteome</keyword>
<gene>
    <name evidence="1" type="ORF">OS493_040172</name>
</gene>
<dbReference type="EMBL" id="MU826176">
    <property type="protein sequence ID" value="KAJ7381606.1"/>
    <property type="molecule type" value="Genomic_DNA"/>
</dbReference>
<name>A0A9W9ZHF7_9CNID</name>